<evidence type="ECO:0000256" key="2">
    <source>
        <dbReference type="SAM" id="MobiDB-lite"/>
    </source>
</evidence>
<proteinExistence type="predicted"/>
<keyword evidence="4" id="KW-1185">Reference proteome</keyword>
<gene>
    <name evidence="3" type="ORF">CLUMA_CG008989</name>
</gene>
<protein>
    <submittedName>
        <fullName evidence="3">CLUMA_CG008989, isoform A</fullName>
    </submittedName>
</protein>
<feature type="compositionally biased region" description="Basic and acidic residues" evidence="2">
    <location>
        <begin position="51"/>
        <end position="69"/>
    </location>
</feature>
<dbReference type="OrthoDB" id="10028852at2759"/>
<dbReference type="InterPro" id="IPR033207">
    <property type="entry name" value="CCP110"/>
</dbReference>
<dbReference type="PROSITE" id="PS50096">
    <property type="entry name" value="IQ"/>
    <property type="match status" value="1"/>
</dbReference>
<dbReference type="AlphaFoldDB" id="A0A1J1I5G2"/>
<dbReference type="GO" id="GO:1903723">
    <property type="term" value="P:negative regulation of centriole elongation"/>
    <property type="evidence" value="ECO:0007669"/>
    <property type="project" value="TreeGrafter"/>
</dbReference>
<feature type="coiled-coil region" evidence="1">
    <location>
        <begin position="156"/>
        <end position="187"/>
    </location>
</feature>
<keyword evidence="1" id="KW-0175">Coiled coil</keyword>
<accession>A0A1J1I5G2</accession>
<reference evidence="3" key="1">
    <citation type="submission" date="2015-04" db="EMBL/GenBank/DDBJ databases">
        <authorList>
            <person name="Syromyatnikov M.Y."/>
            <person name="Popov V.N."/>
        </authorList>
    </citation>
    <scope>NUCLEOTIDE SEQUENCE [LARGE SCALE GENOMIC DNA]</scope>
</reference>
<dbReference type="STRING" id="568069.A0A1J1I5G2"/>
<feature type="region of interest" description="Disordered" evidence="2">
    <location>
        <begin position="51"/>
        <end position="76"/>
    </location>
</feature>
<dbReference type="GO" id="GO:0032053">
    <property type="term" value="P:ciliary basal body organization"/>
    <property type="evidence" value="ECO:0007669"/>
    <property type="project" value="TreeGrafter"/>
</dbReference>
<name>A0A1J1I5G2_9DIPT</name>
<dbReference type="GO" id="GO:0032465">
    <property type="term" value="P:regulation of cytokinesis"/>
    <property type="evidence" value="ECO:0007669"/>
    <property type="project" value="InterPro"/>
</dbReference>
<dbReference type="GO" id="GO:0007099">
    <property type="term" value="P:centriole replication"/>
    <property type="evidence" value="ECO:0007669"/>
    <property type="project" value="InterPro"/>
</dbReference>
<organism evidence="3 4">
    <name type="scientific">Clunio marinus</name>
    <dbReference type="NCBI Taxonomy" id="568069"/>
    <lineage>
        <taxon>Eukaryota</taxon>
        <taxon>Metazoa</taxon>
        <taxon>Ecdysozoa</taxon>
        <taxon>Arthropoda</taxon>
        <taxon>Hexapoda</taxon>
        <taxon>Insecta</taxon>
        <taxon>Pterygota</taxon>
        <taxon>Neoptera</taxon>
        <taxon>Endopterygota</taxon>
        <taxon>Diptera</taxon>
        <taxon>Nematocera</taxon>
        <taxon>Chironomoidea</taxon>
        <taxon>Chironomidae</taxon>
        <taxon>Clunio</taxon>
    </lineage>
</organism>
<dbReference type="GO" id="GO:0005814">
    <property type="term" value="C:centriole"/>
    <property type="evidence" value="ECO:0007669"/>
    <property type="project" value="InterPro"/>
</dbReference>
<dbReference type="PANTHER" id="PTHR13594">
    <property type="entry name" value="CENTRIOLAR COILED-COIL PROTEIN OF 110 KDA"/>
    <property type="match status" value="1"/>
</dbReference>
<dbReference type="EMBL" id="CVRI01000042">
    <property type="protein sequence ID" value="CRK95520.1"/>
    <property type="molecule type" value="Genomic_DNA"/>
</dbReference>
<dbReference type="PANTHER" id="PTHR13594:SF1">
    <property type="entry name" value="CENTRIOLAR COILED-COIL PROTEIN OF 110 KDA"/>
    <property type="match status" value="1"/>
</dbReference>
<evidence type="ECO:0000313" key="4">
    <source>
        <dbReference type="Proteomes" id="UP000183832"/>
    </source>
</evidence>
<sequence>MEDNKMFVSYFKINNIPIMPPIIDQKLRDEIKNIREIVKTKEKKWLERKEIKDRQNAEKQNNNDDHQIDSRLGSMGPRRGSYILNSPIFASTILPQINIESSESDKDTVVDGQISLMTEDTDLISLKTSKDLQNEIDKRSGTPASSAFESIEAEVNNQLRDLIDKQKREYLQAMEVLKNKFKSEQQQLLLKLQTDMIPVTSTPMENNSLMTCTDDEEFTNFKTCLQTQSSLEEKTITNENDVKIEAANIINAYTRGYLTRRLMQTLYVQDHIRNIKETLHLVVDLQNRDEEESPMQNNLLKLFQQLQTDLLKFHEIFFNYSIKDKMKVISIDRDMKLKKAVEENDEHLSLSFTEYL</sequence>
<evidence type="ECO:0000256" key="1">
    <source>
        <dbReference type="SAM" id="Coils"/>
    </source>
</evidence>
<evidence type="ECO:0000313" key="3">
    <source>
        <dbReference type="EMBL" id="CRK95520.1"/>
    </source>
</evidence>
<dbReference type="Proteomes" id="UP000183832">
    <property type="component" value="Unassembled WGS sequence"/>
</dbReference>